<name>A0A1C0YAX0_9BACL</name>
<dbReference type="PANTHER" id="PTHR30015:SF6">
    <property type="entry name" value="SLL1429 PROTEIN"/>
    <property type="match status" value="1"/>
</dbReference>
<dbReference type="EMBL" id="MASJ01000027">
    <property type="protein sequence ID" value="OCS84318.1"/>
    <property type="molecule type" value="Genomic_DNA"/>
</dbReference>
<proteinExistence type="predicted"/>
<keyword evidence="1" id="KW-0812">Transmembrane</keyword>
<dbReference type="InterPro" id="IPR052906">
    <property type="entry name" value="Type_IV_Methyl-Rstrct_Enzyme"/>
</dbReference>
<evidence type="ECO:0000313" key="3">
    <source>
        <dbReference type="EMBL" id="OCS84318.1"/>
    </source>
</evidence>
<dbReference type="GO" id="GO:0003677">
    <property type="term" value="F:DNA binding"/>
    <property type="evidence" value="ECO:0007669"/>
    <property type="project" value="InterPro"/>
</dbReference>
<dbReference type="PANTHER" id="PTHR30015">
    <property type="entry name" value="MRR RESTRICTION SYSTEM PROTEIN"/>
    <property type="match status" value="1"/>
</dbReference>
<sequence>MAKRKSKKKQQNTIPWQLIVIASIGAITYYFTTNVDVTLYALIGSAVFLFVASIWKKVRSQQSLQRSNIHQIDDMTGIQFEEFLVQLFMKQGYRATMTKSSGDFGADLVLKGNGETIVVQAKRYKSSVGVKAVQEIIAAIRMYDADSAWVVTNSYFTKQAQTLASHNDVRLIDRDELLEMIQNTRRRK</sequence>
<dbReference type="AlphaFoldDB" id="A0A1C0YAX0"/>
<feature type="transmembrane region" description="Helical" evidence="1">
    <location>
        <begin position="37"/>
        <end position="55"/>
    </location>
</feature>
<keyword evidence="3" id="KW-0255">Endonuclease</keyword>
<keyword evidence="4" id="KW-1185">Reference proteome</keyword>
<protein>
    <submittedName>
        <fullName evidence="3">Endonuclease</fullName>
    </submittedName>
</protein>
<dbReference type="Gene3D" id="3.40.1350.10">
    <property type="match status" value="1"/>
</dbReference>
<dbReference type="GO" id="GO:0009307">
    <property type="term" value="P:DNA restriction-modification system"/>
    <property type="evidence" value="ECO:0007669"/>
    <property type="project" value="InterPro"/>
</dbReference>
<dbReference type="InterPro" id="IPR007560">
    <property type="entry name" value="Restrct_endonuc_IV_Mrr"/>
</dbReference>
<comment type="caution">
    <text evidence="3">The sequence shown here is derived from an EMBL/GenBank/DDBJ whole genome shotgun (WGS) entry which is preliminary data.</text>
</comment>
<dbReference type="InterPro" id="IPR011856">
    <property type="entry name" value="tRNA_endonuc-like_dom_sf"/>
</dbReference>
<reference evidence="3 4" key="1">
    <citation type="submission" date="2016-07" db="EMBL/GenBank/DDBJ databases">
        <title>Caryophanon tenue genome sequencing.</title>
        <authorList>
            <person name="Verma A."/>
            <person name="Pal Y."/>
            <person name="Krishnamurthi S."/>
        </authorList>
    </citation>
    <scope>NUCLEOTIDE SEQUENCE [LARGE SCALE GENOMIC DNA]</scope>
    <source>
        <strain evidence="3 4">DSM 14152</strain>
    </source>
</reference>
<dbReference type="Proteomes" id="UP000093199">
    <property type="component" value="Unassembled WGS sequence"/>
</dbReference>
<evidence type="ECO:0000313" key="4">
    <source>
        <dbReference type="Proteomes" id="UP000093199"/>
    </source>
</evidence>
<dbReference type="GO" id="GO:0015666">
    <property type="term" value="F:restriction endodeoxyribonuclease activity"/>
    <property type="evidence" value="ECO:0007669"/>
    <property type="project" value="TreeGrafter"/>
</dbReference>
<organism evidence="3 4">
    <name type="scientific">Caryophanon tenue</name>
    <dbReference type="NCBI Taxonomy" id="33978"/>
    <lineage>
        <taxon>Bacteria</taxon>
        <taxon>Bacillati</taxon>
        <taxon>Bacillota</taxon>
        <taxon>Bacilli</taxon>
        <taxon>Bacillales</taxon>
        <taxon>Caryophanaceae</taxon>
        <taxon>Caryophanon</taxon>
    </lineage>
</organism>
<evidence type="ECO:0000256" key="1">
    <source>
        <dbReference type="SAM" id="Phobius"/>
    </source>
</evidence>
<gene>
    <name evidence="3" type="ORF">A6M13_15650</name>
</gene>
<keyword evidence="1" id="KW-0472">Membrane</keyword>
<dbReference type="Pfam" id="PF04471">
    <property type="entry name" value="Mrr_cat"/>
    <property type="match status" value="1"/>
</dbReference>
<evidence type="ECO:0000259" key="2">
    <source>
        <dbReference type="Pfam" id="PF04471"/>
    </source>
</evidence>
<dbReference type="RefSeq" id="WP_066546579.1">
    <property type="nucleotide sequence ID" value="NZ_MASJ01000027.1"/>
</dbReference>
<keyword evidence="3" id="KW-0540">Nuclease</keyword>
<dbReference type="SUPFAM" id="SSF52980">
    <property type="entry name" value="Restriction endonuclease-like"/>
    <property type="match status" value="1"/>
</dbReference>
<feature type="domain" description="Restriction endonuclease type IV Mrr" evidence="2">
    <location>
        <begin position="72"/>
        <end position="181"/>
    </location>
</feature>
<keyword evidence="1" id="KW-1133">Transmembrane helix</keyword>
<accession>A0A1C0YAX0</accession>
<keyword evidence="3" id="KW-0378">Hydrolase</keyword>
<feature type="transmembrane region" description="Helical" evidence="1">
    <location>
        <begin position="12"/>
        <end position="31"/>
    </location>
</feature>
<dbReference type="InterPro" id="IPR011335">
    <property type="entry name" value="Restrct_endonuc-II-like"/>
</dbReference>